<name>A0AAW0BFN1_9AGAR</name>
<accession>A0AAW0BFN1</accession>
<dbReference type="Proteomes" id="UP001362999">
    <property type="component" value="Unassembled WGS sequence"/>
</dbReference>
<reference evidence="2 3" key="1">
    <citation type="journal article" date="2024" name="J Genomics">
        <title>Draft genome sequencing and assembly of Favolaschia claudopus CIRM-BRFM 2984 isolated from oak limbs.</title>
        <authorList>
            <person name="Navarro D."/>
            <person name="Drula E."/>
            <person name="Chaduli D."/>
            <person name="Cazenave R."/>
            <person name="Ahrendt S."/>
            <person name="Wang J."/>
            <person name="Lipzen A."/>
            <person name="Daum C."/>
            <person name="Barry K."/>
            <person name="Grigoriev I.V."/>
            <person name="Favel A."/>
            <person name="Rosso M.N."/>
            <person name="Martin F."/>
        </authorList>
    </citation>
    <scope>NUCLEOTIDE SEQUENCE [LARGE SCALE GENOMIC DNA]</scope>
    <source>
        <strain evidence="2 3">CIRM-BRFM 2984</strain>
    </source>
</reference>
<feature type="compositionally biased region" description="Low complexity" evidence="1">
    <location>
        <begin position="8"/>
        <end position="24"/>
    </location>
</feature>
<feature type="region of interest" description="Disordered" evidence="1">
    <location>
        <begin position="1"/>
        <end position="50"/>
    </location>
</feature>
<evidence type="ECO:0000313" key="3">
    <source>
        <dbReference type="Proteomes" id="UP001362999"/>
    </source>
</evidence>
<feature type="region of interest" description="Disordered" evidence="1">
    <location>
        <begin position="71"/>
        <end position="197"/>
    </location>
</feature>
<proteinExistence type="predicted"/>
<feature type="compositionally biased region" description="Low complexity" evidence="1">
    <location>
        <begin position="129"/>
        <end position="150"/>
    </location>
</feature>
<comment type="caution">
    <text evidence="2">The sequence shown here is derived from an EMBL/GenBank/DDBJ whole genome shotgun (WGS) entry which is preliminary data.</text>
</comment>
<sequence length="373" mass="41399">MKKAPPAFTKRLSTFSLTSRRSASPTPTNASNQEAAGPENSDSAPLAPDTTWTCTKCEKPVKVGFAGQYNYDEHQKSEKCKKGEAALKKKRSEQKGATLFRSFFKKPAAKTSPTVPTPPLVRPLPRSPPVSRTSSPSPSVHAVSSRASSPNTMYEPASRITSPPDSPRASSPSETRPPSVLSLSQSIQHAEPERSHSVCPGIQLVFPPGQNHHTSYPFGMHSQITVPWDYFSEADGFFIRSTSCRKRVHGSESHLCKPCDELNRRNDLLHDTRQRIKDGIHENTPMIYFPIGHLIRRVRKKNDQLEALRLTKLNDDRVLAGKIAELDLHKQFMMAIATNDAPRISALVRAGINNGESIQAMLERFYRACVDVH</sequence>
<gene>
    <name evidence="2" type="ORF">R3P38DRAFT_2707584</name>
</gene>
<dbReference type="AlphaFoldDB" id="A0AAW0BFN1"/>
<protein>
    <submittedName>
        <fullName evidence="2">Uncharacterized protein</fullName>
    </submittedName>
</protein>
<evidence type="ECO:0000256" key="1">
    <source>
        <dbReference type="SAM" id="MobiDB-lite"/>
    </source>
</evidence>
<feature type="compositionally biased region" description="Basic and acidic residues" evidence="1">
    <location>
        <begin position="71"/>
        <end position="87"/>
    </location>
</feature>
<keyword evidence="3" id="KW-1185">Reference proteome</keyword>
<feature type="compositionally biased region" description="Polar residues" evidence="1">
    <location>
        <begin position="25"/>
        <end position="34"/>
    </location>
</feature>
<organism evidence="2 3">
    <name type="scientific">Favolaschia claudopus</name>
    <dbReference type="NCBI Taxonomy" id="2862362"/>
    <lineage>
        <taxon>Eukaryota</taxon>
        <taxon>Fungi</taxon>
        <taxon>Dikarya</taxon>
        <taxon>Basidiomycota</taxon>
        <taxon>Agaricomycotina</taxon>
        <taxon>Agaricomycetes</taxon>
        <taxon>Agaricomycetidae</taxon>
        <taxon>Agaricales</taxon>
        <taxon>Marasmiineae</taxon>
        <taxon>Mycenaceae</taxon>
        <taxon>Favolaschia</taxon>
    </lineage>
</organism>
<feature type="compositionally biased region" description="Pro residues" evidence="1">
    <location>
        <begin position="115"/>
        <end position="128"/>
    </location>
</feature>
<evidence type="ECO:0000313" key="2">
    <source>
        <dbReference type="EMBL" id="KAK7024705.1"/>
    </source>
</evidence>
<feature type="non-terminal residue" evidence="2">
    <location>
        <position position="373"/>
    </location>
</feature>
<dbReference type="EMBL" id="JAWWNJ010000034">
    <property type="protein sequence ID" value="KAK7024705.1"/>
    <property type="molecule type" value="Genomic_DNA"/>
</dbReference>